<keyword evidence="12" id="KW-1185">Reference proteome</keyword>
<name>A0AAE1J746_9FABA</name>
<dbReference type="GO" id="GO:0005634">
    <property type="term" value="C:nucleus"/>
    <property type="evidence" value="ECO:0007669"/>
    <property type="project" value="UniProtKB-SubCell"/>
</dbReference>
<evidence type="ECO:0000256" key="4">
    <source>
        <dbReference type="ARBA" id="ARBA00022722"/>
    </source>
</evidence>
<comment type="similarity">
    <text evidence="3">Belongs to the HARBI1 family.</text>
</comment>
<feature type="domain" description="DUF8040" evidence="10">
    <location>
        <begin position="54"/>
        <end position="128"/>
    </location>
</feature>
<evidence type="ECO:0000256" key="1">
    <source>
        <dbReference type="ARBA" id="ARBA00001968"/>
    </source>
</evidence>
<dbReference type="InterPro" id="IPR045249">
    <property type="entry name" value="HARBI1-like"/>
</dbReference>
<proteinExistence type="inferred from homology"/>
<keyword evidence="7" id="KW-0539">Nucleus</keyword>
<dbReference type="InterPro" id="IPR058353">
    <property type="entry name" value="DUF8040"/>
</dbReference>
<comment type="cofactor">
    <cofactor evidence="1">
        <name>a divalent metal cation</name>
        <dbReference type="ChEBI" id="CHEBI:60240"/>
    </cofactor>
</comment>
<accession>A0AAE1J746</accession>
<keyword evidence="8" id="KW-0732">Signal</keyword>
<evidence type="ECO:0000256" key="8">
    <source>
        <dbReference type="SAM" id="SignalP"/>
    </source>
</evidence>
<dbReference type="AlphaFoldDB" id="A0AAE1J746"/>
<dbReference type="Proteomes" id="UP001293593">
    <property type="component" value="Unassembled WGS sequence"/>
</dbReference>
<keyword evidence="6" id="KW-0378">Hydrolase</keyword>
<evidence type="ECO:0000259" key="9">
    <source>
        <dbReference type="Pfam" id="PF13359"/>
    </source>
</evidence>
<feature type="chain" id="PRO_5042241416" description="Nuclease HARBI1" evidence="8">
    <location>
        <begin position="22"/>
        <end position="388"/>
    </location>
</feature>
<keyword evidence="4" id="KW-0540">Nuclease</keyword>
<evidence type="ECO:0000256" key="2">
    <source>
        <dbReference type="ARBA" id="ARBA00004123"/>
    </source>
</evidence>
<evidence type="ECO:0000259" key="10">
    <source>
        <dbReference type="Pfam" id="PF26138"/>
    </source>
</evidence>
<protein>
    <recommendedName>
        <fullName evidence="13">Nuclease HARBI1</fullName>
    </recommendedName>
</protein>
<comment type="subcellular location">
    <subcellularLocation>
        <location evidence="2">Nucleus</location>
    </subcellularLocation>
</comment>
<feature type="domain" description="DDE Tnp4" evidence="9">
    <location>
        <begin position="164"/>
        <end position="326"/>
    </location>
</feature>
<evidence type="ECO:0000256" key="7">
    <source>
        <dbReference type="ARBA" id="ARBA00023242"/>
    </source>
</evidence>
<organism evidence="11 12">
    <name type="scientific">Acacia crassicarpa</name>
    <name type="common">northern wattle</name>
    <dbReference type="NCBI Taxonomy" id="499986"/>
    <lineage>
        <taxon>Eukaryota</taxon>
        <taxon>Viridiplantae</taxon>
        <taxon>Streptophyta</taxon>
        <taxon>Embryophyta</taxon>
        <taxon>Tracheophyta</taxon>
        <taxon>Spermatophyta</taxon>
        <taxon>Magnoliopsida</taxon>
        <taxon>eudicotyledons</taxon>
        <taxon>Gunneridae</taxon>
        <taxon>Pentapetalae</taxon>
        <taxon>rosids</taxon>
        <taxon>fabids</taxon>
        <taxon>Fabales</taxon>
        <taxon>Fabaceae</taxon>
        <taxon>Caesalpinioideae</taxon>
        <taxon>mimosoid clade</taxon>
        <taxon>Acacieae</taxon>
        <taxon>Acacia</taxon>
    </lineage>
</organism>
<gene>
    <name evidence="11" type="ORF">QN277_028700</name>
</gene>
<dbReference type="PANTHER" id="PTHR22930">
    <property type="match status" value="1"/>
</dbReference>
<evidence type="ECO:0008006" key="13">
    <source>
        <dbReference type="Google" id="ProtNLM"/>
    </source>
</evidence>
<comment type="caution">
    <text evidence="11">The sequence shown here is derived from an EMBL/GenBank/DDBJ whole genome shotgun (WGS) entry which is preliminary data.</text>
</comment>
<evidence type="ECO:0000313" key="12">
    <source>
        <dbReference type="Proteomes" id="UP001293593"/>
    </source>
</evidence>
<dbReference type="InterPro" id="IPR027806">
    <property type="entry name" value="HARBI1_dom"/>
</dbReference>
<dbReference type="Pfam" id="PF26138">
    <property type="entry name" value="DUF8040"/>
    <property type="match status" value="1"/>
</dbReference>
<evidence type="ECO:0000256" key="3">
    <source>
        <dbReference type="ARBA" id="ARBA00006958"/>
    </source>
</evidence>
<reference evidence="11" key="1">
    <citation type="submission" date="2023-10" db="EMBL/GenBank/DDBJ databases">
        <title>Chromosome-level genome of the transformable northern wattle, Acacia crassicarpa.</title>
        <authorList>
            <person name="Massaro I."/>
            <person name="Sinha N.R."/>
            <person name="Poethig S."/>
            <person name="Leichty A.R."/>
        </authorList>
    </citation>
    <scope>NUCLEOTIDE SEQUENCE</scope>
    <source>
        <strain evidence="11">Acra3RX</strain>
        <tissue evidence="11">Leaf</tissue>
    </source>
</reference>
<dbReference type="Pfam" id="PF13359">
    <property type="entry name" value="DDE_Tnp_4"/>
    <property type="match status" value="1"/>
</dbReference>
<evidence type="ECO:0000256" key="6">
    <source>
        <dbReference type="ARBA" id="ARBA00022801"/>
    </source>
</evidence>
<evidence type="ECO:0000256" key="5">
    <source>
        <dbReference type="ARBA" id="ARBA00022723"/>
    </source>
</evidence>
<dbReference type="GO" id="GO:0004518">
    <property type="term" value="F:nuclease activity"/>
    <property type="evidence" value="ECO:0007669"/>
    <property type="project" value="UniProtKB-KW"/>
</dbReference>
<sequence>MRQRLVAALICLVVQYFMVKKRNTKKRRTYNMNSTRERVREEVMYRIAYTSSGRDIVRMGPEAFFRLCNMLERDGGLKPTRFSSVEEQVAKALYILSHKTKNRVVKFWFRRSGETVSRHFHNVLKAIIELEDKFFLQPDGSSVPAEIDGNNKFYPYFKDCVGAIDGTHIRAKVRMVDAPRYRERKDFPTQNVLAACTFDLKFTYVLVGWEGTASDSRIIKDALSREDCLKIPQGKYYLVDAGFMLTSGLITPYRGVRYHLKEYSGRNPPQNYKELFNLRHSSLRTAIERAFGVLKKRFVILSSAAEPNYGIKPQKFIIVACCILHNYLMTVEPDAELIRQVDNELAGEDHSHEDSAPRGDRTEAARGELIRDAIAQQMWTDYATNTEN</sequence>
<dbReference type="EMBL" id="JAWXYG010000009">
    <property type="protein sequence ID" value="KAK4263263.1"/>
    <property type="molecule type" value="Genomic_DNA"/>
</dbReference>
<dbReference type="GO" id="GO:0016787">
    <property type="term" value="F:hydrolase activity"/>
    <property type="evidence" value="ECO:0007669"/>
    <property type="project" value="UniProtKB-KW"/>
</dbReference>
<feature type="signal peptide" evidence="8">
    <location>
        <begin position="1"/>
        <end position="21"/>
    </location>
</feature>
<evidence type="ECO:0000313" key="11">
    <source>
        <dbReference type="EMBL" id="KAK4263263.1"/>
    </source>
</evidence>
<keyword evidence="5" id="KW-0479">Metal-binding</keyword>
<dbReference type="GO" id="GO:0046872">
    <property type="term" value="F:metal ion binding"/>
    <property type="evidence" value="ECO:0007669"/>
    <property type="project" value="UniProtKB-KW"/>
</dbReference>
<dbReference type="PANTHER" id="PTHR22930:SF268">
    <property type="entry name" value="NUCLEASE HARBI1"/>
    <property type="match status" value="1"/>
</dbReference>